<dbReference type="EMBL" id="QHJG01000053">
    <property type="protein sequence ID" value="PWY53950.1"/>
    <property type="molecule type" value="Genomic_DNA"/>
</dbReference>
<evidence type="ECO:0000259" key="1">
    <source>
        <dbReference type="Pfam" id="PF13175"/>
    </source>
</evidence>
<accession>A0A317U0R0</accession>
<protein>
    <submittedName>
        <fullName evidence="4">DUF2813 domain-containing protein</fullName>
    </submittedName>
</protein>
<proteinExistence type="predicted"/>
<dbReference type="CDD" id="cd01026">
    <property type="entry name" value="TOPRIM_OLD"/>
    <property type="match status" value="1"/>
</dbReference>
<reference evidence="4 6" key="2">
    <citation type="submission" date="2018-12" db="EMBL/GenBank/DDBJ databases">
        <title>Legionella sp,whole genome shotgun sequence.</title>
        <authorList>
            <person name="Wu H."/>
        </authorList>
    </citation>
    <scope>NUCLEOTIDE SEQUENCE [LARGE SCALE GENOMIC DNA]</scope>
    <source>
        <strain evidence="4">Km489</strain>
        <strain evidence="6">km489</strain>
    </source>
</reference>
<dbReference type="Pfam" id="PF13175">
    <property type="entry name" value="AAA_15"/>
    <property type="match status" value="1"/>
</dbReference>
<comment type="caution">
    <text evidence="3">The sequence shown here is derived from an EMBL/GenBank/DDBJ whole genome shotgun (WGS) entry which is preliminary data.</text>
</comment>
<reference evidence="3 5" key="1">
    <citation type="submission" date="2018-05" db="EMBL/GenBank/DDBJ databases">
        <title>Legionella qingyii sp.nov., whole genome shotgun sequence.</title>
        <authorList>
            <person name="Wu H."/>
            <person name="Zhu Q."/>
            <person name="Hu C."/>
        </authorList>
    </citation>
    <scope>NUCLEOTIDE SEQUENCE [LARGE SCALE GENOMIC DNA]</scope>
    <source>
        <strain evidence="3 5">HEB18</strain>
    </source>
</reference>
<dbReference type="PANTHER" id="PTHR43581:SF4">
    <property type="entry name" value="ATP_GTP PHOSPHATASE"/>
    <property type="match status" value="1"/>
</dbReference>
<dbReference type="SUPFAM" id="SSF52540">
    <property type="entry name" value="P-loop containing nucleoside triphosphate hydrolases"/>
    <property type="match status" value="1"/>
</dbReference>
<organism evidence="3 5">
    <name type="scientific">Legionella qingyii</name>
    <dbReference type="NCBI Taxonomy" id="2184757"/>
    <lineage>
        <taxon>Bacteria</taxon>
        <taxon>Pseudomonadati</taxon>
        <taxon>Pseudomonadota</taxon>
        <taxon>Gammaproteobacteria</taxon>
        <taxon>Legionellales</taxon>
        <taxon>Legionellaceae</taxon>
        <taxon>Legionella</taxon>
    </lineage>
</organism>
<dbReference type="InterPro" id="IPR027417">
    <property type="entry name" value="P-loop_NTPase"/>
</dbReference>
<evidence type="ECO:0000313" key="6">
    <source>
        <dbReference type="Proteomes" id="UP000287374"/>
    </source>
</evidence>
<gene>
    <name evidence="3" type="ORF">DGG96_19575</name>
    <name evidence="4" type="ORF">ELY20_16345</name>
</gene>
<feature type="domain" description="OLD protein-like TOPRIM" evidence="2">
    <location>
        <begin position="425"/>
        <end position="488"/>
    </location>
</feature>
<name>A0A317U0R0_9GAMM</name>
<evidence type="ECO:0000313" key="3">
    <source>
        <dbReference type="EMBL" id="PWY53950.1"/>
    </source>
</evidence>
<dbReference type="Gene3D" id="3.40.50.300">
    <property type="entry name" value="P-loop containing nucleotide triphosphate hydrolases"/>
    <property type="match status" value="1"/>
</dbReference>
<dbReference type="Proteomes" id="UP000247152">
    <property type="component" value="Unassembled WGS sequence"/>
</dbReference>
<dbReference type="Pfam" id="PF20469">
    <property type="entry name" value="OLD-like_TOPRIM"/>
    <property type="match status" value="1"/>
</dbReference>
<feature type="domain" description="Endonuclease GajA/Old nuclease/RecF-like AAA" evidence="1">
    <location>
        <begin position="1"/>
        <end position="371"/>
    </location>
</feature>
<dbReference type="PANTHER" id="PTHR43581">
    <property type="entry name" value="ATP/GTP PHOSPHATASE"/>
    <property type="match status" value="1"/>
</dbReference>
<dbReference type="RefSeq" id="WP_110144163.1">
    <property type="nucleotide sequence ID" value="NZ_QHJG01000053.1"/>
</dbReference>
<dbReference type="OrthoDB" id="3322489at2"/>
<evidence type="ECO:0000313" key="4">
    <source>
        <dbReference type="EMBL" id="RUR18773.1"/>
    </source>
</evidence>
<dbReference type="EMBL" id="RZGX01000034">
    <property type="protein sequence ID" value="RUR18773.1"/>
    <property type="molecule type" value="Genomic_DNA"/>
</dbReference>
<dbReference type="AlphaFoldDB" id="A0A317U0R0"/>
<dbReference type="InterPro" id="IPR051396">
    <property type="entry name" value="Bact_Antivir_Def_Nuclease"/>
</dbReference>
<evidence type="ECO:0000259" key="2">
    <source>
        <dbReference type="Pfam" id="PF20469"/>
    </source>
</evidence>
<dbReference type="InterPro" id="IPR034139">
    <property type="entry name" value="TOPRIM_OLD"/>
</dbReference>
<evidence type="ECO:0000313" key="5">
    <source>
        <dbReference type="Proteomes" id="UP000247152"/>
    </source>
</evidence>
<dbReference type="Proteomes" id="UP000287374">
    <property type="component" value="Unassembled WGS sequence"/>
</dbReference>
<dbReference type="InterPro" id="IPR041685">
    <property type="entry name" value="AAA_GajA/Old/RecF-like"/>
</dbReference>
<sequence length="661" mass="75845">MHLEKICVSNFRCFPESETSIFMEQDLTCFVGNNGSGKTTMILALKRLFGANRQDRVITREDFYLAMNETYKDIVGRELYIEVVFIFPELNDDIQNARETCPAFSSVIFADENDKKLKARMRLEAVWSEQEYEDEVQSRLYWITTSEKIEFGDETDLKYPVSPLDRKHIKLRYIPAFRDSTAILRDEVKLLAKLLADYSDINHTIQETIRKTSEKLSSEVQGLDAIKTTTGILKSIWQEVHDNTLKHYQEPKIEATPTEVDELLRSISIKLAPTENGESCDLKGLSDGQVSLLYVTLSIALYELEQKHYAREIKGFKELDKDIAVFTIFAFEEPENHLSPYYLGKVIKLLHLKTQTAKAIGIITSHSSSVVRRMNRVEQIRYFRQEINTDIRYSVVKKILLPPTRSDDDYKYINQAVTAHPELYFSKLVILGEGDSEEIVIPQLANKLGLDLDPSFVAFVKLGGRHVIHMWRLLNDLAIPYVTLLDLDLGRQTGGPIRIKNIIDELEKQDKYIELPKGMDKKDLSATSIKRDQLNELLSQLEKCNIFFSAPLDLDMVMIQSFPSYYCANARVSTRKILEKAVLGDACIPDAYSESGFSLSDDDLKKYRYLFCTKSKVASHYQAMAEIRELPVSELDEHCPDSIRQLIKLCSKLVTRVLDNE</sequence>
<keyword evidence="6" id="KW-1185">Reference proteome</keyword>